<feature type="transmembrane region" description="Helical" evidence="7">
    <location>
        <begin position="266"/>
        <end position="289"/>
    </location>
</feature>
<evidence type="ECO:0000256" key="1">
    <source>
        <dbReference type="ARBA" id="ARBA00004651"/>
    </source>
</evidence>
<dbReference type="PANTHER" id="PTHR47089:SF1">
    <property type="entry name" value="GUANOSINE ABC TRANSPORTER PERMEASE PROTEIN NUPP"/>
    <property type="match status" value="1"/>
</dbReference>
<evidence type="ECO:0000256" key="6">
    <source>
        <dbReference type="SAM" id="MobiDB-lite"/>
    </source>
</evidence>
<comment type="caution">
    <text evidence="8">The sequence shown here is derived from an EMBL/GenBank/DDBJ whole genome shotgun (WGS) entry which is preliminary data.</text>
</comment>
<comment type="subcellular location">
    <subcellularLocation>
        <location evidence="1">Cell membrane</location>
        <topology evidence="1">Multi-pass membrane protein</topology>
    </subcellularLocation>
</comment>
<protein>
    <submittedName>
        <fullName evidence="8">ABC transporter permease</fullName>
    </submittedName>
</protein>
<feature type="region of interest" description="Disordered" evidence="6">
    <location>
        <begin position="1"/>
        <end position="26"/>
    </location>
</feature>
<evidence type="ECO:0000313" key="9">
    <source>
        <dbReference type="Proteomes" id="UP000433406"/>
    </source>
</evidence>
<feature type="transmembrane region" description="Helical" evidence="7">
    <location>
        <begin position="86"/>
        <end position="104"/>
    </location>
</feature>
<gene>
    <name evidence="8" type="ORF">GGQ22_02350</name>
</gene>
<dbReference type="CDD" id="cd06580">
    <property type="entry name" value="TM_PBP1_transp_TpRbsC_like"/>
    <property type="match status" value="1"/>
</dbReference>
<sequence>MSTIEQSPPAPGGGTPPPAPGAAPARRRGGAAGDVLWTVVPYAASVLLAFVVGGVVIAAMGYSATDALRAVLTSSFESRFGMVETLHKWVPIVLCAYAFALPLATGKFNIGAEGQLLLGATGGAAIGITFSDLPAILLLPATLVAGVLAGALWAGIAAVLLVRFRVNEVLSTVLLNFVSFKVIDWVATKVWPDAGAGHPATTPVGEGARLPLIGEAPGLHSGVLLVVALAIFIAVGMRFTPTGFEMRAVGANPRASLVNGVRTTRLAGAGLVLGGAAAGLAGAIDVAGLHGRMLEGMQSNFLILGIIVGLMARGSMLALPFVAFGIAVLEFGAGTMQLVAAVPVEMVLVIEALILLFLLLSDLARNRLRGAA</sequence>
<dbReference type="EMBL" id="WLCI01000003">
    <property type="protein sequence ID" value="MTB93912.1"/>
    <property type="molecule type" value="Genomic_DNA"/>
</dbReference>
<evidence type="ECO:0000256" key="3">
    <source>
        <dbReference type="ARBA" id="ARBA00022692"/>
    </source>
</evidence>
<evidence type="ECO:0000256" key="7">
    <source>
        <dbReference type="SAM" id="Phobius"/>
    </source>
</evidence>
<evidence type="ECO:0000256" key="5">
    <source>
        <dbReference type="ARBA" id="ARBA00023136"/>
    </source>
</evidence>
<dbReference type="PANTHER" id="PTHR47089">
    <property type="entry name" value="ABC TRANSPORTER, PERMEASE PROTEIN"/>
    <property type="match status" value="1"/>
</dbReference>
<keyword evidence="9" id="KW-1185">Reference proteome</keyword>
<feature type="transmembrane region" description="Helical" evidence="7">
    <location>
        <begin position="35"/>
        <end position="62"/>
    </location>
</feature>
<reference evidence="8 9" key="1">
    <citation type="submission" date="2019-10" db="EMBL/GenBank/DDBJ databases">
        <title>Nocardioides novel species isolated from the excrement of Marmot.</title>
        <authorList>
            <person name="Zhang G."/>
        </authorList>
    </citation>
    <scope>NUCLEOTIDE SEQUENCE [LARGE SCALE GENOMIC DNA]</scope>
    <source>
        <strain evidence="9">zg-579</strain>
    </source>
</reference>
<keyword evidence="4 7" id="KW-1133">Transmembrane helix</keyword>
<feature type="transmembrane region" description="Helical" evidence="7">
    <location>
        <begin position="143"/>
        <end position="162"/>
    </location>
</feature>
<dbReference type="Pfam" id="PF02653">
    <property type="entry name" value="BPD_transp_2"/>
    <property type="match status" value="1"/>
</dbReference>
<name>A0A6I3J494_9ACTN</name>
<keyword evidence="2" id="KW-1003">Cell membrane</keyword>
<dbReference type="InterPro" id="IPR001851">
    <property type="entry name" value="ABC_transp_permease"/>
</dbReference>
<organism evidence="8 9">
    <name type="scientific">Nocardioides marmotae</name>
    <dbReference type="NCBI Taxonomy" id="2663857"/>
    <lineage>
        <taxon>Bacteria</taxon>
        <taxon>Bacillati</taxon>
        <taxon>Actinomycetota</taxon>
        <taxon>Actinomycetes</taxon>
        <taxon>Propionibacteriales</taxon>
        <taxon>Nocardioidaceae</taxon>
        <taxon>Nocardioides</taxon>
    </lineage>
</organism>
<evidence type="ECO:0000256" key="2">
    <source>
        <dbReference type="ARBA" id="ARBA00022475"/>
    </source>
</evidence>
<feature type="transmembrane region" description="Helical" evidence="7">
    <location>
        <begin position="301"/>
        <end position="326"/>
    </location>
</feature>
<dbReference type="GO" id="GO:0022857">
    <property type="term" value="F:transmembrane transporter activity"/>
    <property type="evidence" value="ECO:0007669"/>
    <property type="project" value="InterPro"/>
</dbReference>
<dbReference type="RefSeq" id="WP_154613722.1">
    <property type="nucleotide sequence ID" value="NZ_CP053660.1"/>
</dbReference>
<dbReference type="GO" id="GO:0005886">
    <property type="term" value="C:plasma membrane"/>
    <property type="evidence" value="ECO:0007669"/>
    <property type="project" value="UniProtKB-SubCell"/>
</dbReference>
<evidence type="ECO:0000256" key="4">
    <source>
        <dbReference type="ARBA" id="ARBA00022989"/>
    </source>
</evidence>
<evidence type="ECO:0000313" key="8">
    <source>
        <dbReference type="EMBL" id="MTB93912.1"/>
    </source>
</evidence>
<dbReference type="Proteomes" id="UP000433406">
    <property type="component" value="Unassembled WGS sequence"/>
</dbReference>
<feature type="transmembrane region" description="Helical" evidence="7">
    <location>
        <begin position="116"/>
        <end position="137"/>
    </location>
</feature>
<accession>A0A6I3J494</accession>
<dbReference type="AlphaFoldDB" id="A0A6I3J494"/>
<keyword evidence="3 7" id="KW-0812">Transmembrane</keyword>
<feature type="compositionally biased region" description="Pro residues" evidence="6">
    <location>
        <begin position="8"/>
        <end position="21"/>
    </location>
</feature>
<keyword evidence="5 7" id="KW-0472">Membrane</keyword>
<proteinExistence type="predicted"/>
<feature type="transmembrane region" description="Helical" evidence="7">
    <location>
        <begin position="338"/>
        <end position="360"/>
    </location>
</feature>
<feature type="transmembrane region" description="Helical" evidence="7">
    <location>
        <begin position="219"/>
        <end position="239"/>
    </location>
</feature>